<reference evidence="6" key="2">
    <citation type="submission" date="2023-06" db="EMBL/GenBank/DDBJ databases">
        <authorList>
            <person name="Swenson N.G."/>
            <person name="Wegrzyn J.L."/>
            <person name="Mcevoy S.L."/>
        </authorList>
    </citation>
    <scope>NUCLEOTIDE SEQUENCE</scope>
    <source>
        <strain evidence="6">NS2018</strain>
        <tissue evidence="6">Leaf</tissue>
    </source>
</reference>
<gene>
    <name evidence="6" type="ORF">LWI29_004735</name>
</gene>
<comment type="caution">
    <text evidence="6">The sequence shown here is derived from an EMBL/GenBank/DDBJ whole genome shotgun (WGS) entry which is preliminary data.</text>
</comment>
<dbReference type="EMBL" id="JAUESC010000380">
    <property type="protein sequence ID" value="KAK0591603.1"/>
    <property type="molecule type" value="Genomic_DNA"/>
</dbReference>
<feature type="domain" description="Myb/SANT-like" evidence="4">
    <location>
        <begin position="55"/>
        <end position="148"/>
    </location>
</feature>
<accession>A0AA39SH88</accession>
<evidence type="ECO:0000256" key="1">
    <source>
        <dbReference type="ARBA" id="ARBA00001968"/>
    </source>
</evidence>
<dbReference type="Proteomes" id="UP001168877">
    <property type="component" value="Unassembled WGS sequence"/>
</dbReference>
<evidence type="ECO:0000313" key="7">
    <source>
        <dbReference type="Proteomes" id="UP001168877"/>
    </source>
</evidence>
<dbReference type="GO" id="GO:0046872">
    <property type="term" value="F:metal ion binding"/>
    <property type="evidence" value="ECO:0007669"/>
    <property type="project" value="UniProtKB-KW"/>
</dbReference>
<reference evidence="6" key="1">
    <citation type="journal article" date="2022" name="Plant J.">
        <title>Strategies of tolerance reflected in two North American maple genomes.</title>
        <authorList>
            <person name="McEvoy S.L."/>
            <person name="Sezen U.U."/>
            <person name="Trouern-Trend A."/>
            <person name="McMahon S.M."/>
            <person name="Schaberg P.G."/>
            <person name="Yang J."/>
            <person name="Wegrzyn J.L."/>
            <person name="Swenson N.G."/>
        </authorList>
    </citation>
    <scope>NUCLEOTIDE SEQUENCE</scope>
    <source>
        <strain evidence="6">NS2018</strain>
    </source>
</reference>
<sequence>MGIQSGTELEMRMEESLAAGGENRVLFLLINIRYMGKKNTTSMTENEKSGKSKASWSDDLVAIFCEICVKEVAKGNRPGTHFDKIGWVNVINVFKEITGKDYDKRQLKNKWDSLKNDWKLWSSLLHKETGIGWDPTKKTVDAPPEWWQSKIEMNGEYRKFRDVGISPDMMDMYDKMFKGSTAVGNCVMIPSSTILLEETVGYSEHDVMTVDKENEKDSQVDQDKGKKRTSDESEINRVVGGLKGKKGKLGGAAKLSKQIDRLVQVVESRSTATPMQRTSIAEVMEIVATLPGAEKGSKLWWFATELFCSQEKREMFSIMTDPDLKLQFLILNQKKGHGIGNRNAQERFQRSDETVSRYFDVMLDILYEMAKVMIKPLDPEFRSTPQEILSDSRYMPHFKDCIGAIDGVHVQASISPSDQVPYIGRKGIPTQNVMAICNFDMQFTFACAGWEGSAHDSRVFLSALRDPHSNFPKPPNGKYYLVDAGYPQMKGFLGPYKGERYHLPHFRRGEEPTGHKEIFNHAHSSLRSIIERTFGVWKKKWSILRDMPSYSYEKQVKIVIATMTLHNYIRKYAQRDRDFEDSENYSSEEINEEIEVNAHEEDGPGRREMENLRNLIAQSLMSART</sequence>
<evidence type="ECO:0000259" key="5">
    <source>
        <dbReference type="Pfam" id="PF13359"/>
    </source>
</evidence>
<evidence type="ECO:0000256" key="2">
    <source>
        <dbReference type="ARBA" id="ARBA00022723"/>
    </source>
</evidence>
<dbReference type="PANTHER" id="PTHR31704">
    <property type="entry name" value="MYB/SANT-LIKE DNA-BINDING DOMAIN PROTEIN-RELATED"/>
    <property type="match status" value="1"/>
</dbReference>
<proteinExistence type="predicted"/>
<dbReference type="Pfam" id="PF13359">
    <property type="entry name" value="DDE_Tnp_4"/>
    <property type="match status" value="1"/>
</dbReference>
<protein>
    <recommendedName>
        <fullName evidence="8">Myb/SANT-like domain-containing protein</fullName>
    </recommendedName>
</protein>
<comment type="cofactor">
    <cofactor evidence="1">
        <name>a divalent metal cation</name>
        <dbReference type="ChEBI" id="CHEBI:60240"/>
    </cofactor>
</comment>
<organism evidence="6 7">
    <name type="scientific">Acer saccharum</name>
    <name type="common">Sugar maple</name>
    <dbReference type="NCBI Taxonomy" id="4024"/>
    <lineage>
        <taxon>Eukaryota</taxon>
        <taxon>Viridiplantae</taxon>
        <taxon>Streptophyta</taxon>
        <taxon>Embryophyta</taxon>
        <taxon>Tracheophyta</taxon>
        <taxon>Spermatophyta</taxon>
        <taxon>Magnoliopsida</taxon>
        <taxon>eudicotyledons</taxon>
        <taxon>Gunneridae</taxon>
        <taxon>Pentapetalae</taxon>
        <taxon>rosids</taxon>
        <taxon>malvids</taxon>
        <taxon>Sapindales</taxon>
        <taxon>Sapindaceae</taxon>
        <taxon>Hippocastanoideae</taxon>
        <taxon>Acereae</taxon>
        <taxon>Acer</taxon>
    </lineage>
</organism>
<feature type="region of interest" description="Disordered" evidence="3">
    <location>
        <begin position="210"/>
        <end position="234"/>
    </location>
</feature>
<evidence type="ECO:0000313" key="6">
    <source>
        <dbReference type="EMBL" id="KAK0591603.1"/>
    </source>
</evidence>
<name>A0AA39SH88_ACESA</name>
<dbReference type="PANTHER" id="PTHR31704:SF37">
    <property type="entry name" value="HEAT SHOCK PROTEIN"/>
    <property type="match status" value="1"/>
</dbReference>
<keyword evidence="7" id="KW-1185">Reference proteome</keyword>
<evidence type="ECO:0000259" key="4">
    <source>
        <dbReference type="Pfam" id="PF12776"/>
    </source>
</evidence>
<dbReference type="InterPro" id="IPR027806">
    <property type="entry name" value="HARBI1_dom"/>
</dbReference>
<dbReference type="Pfam" id="PF12776">
    <property type="entry name" value="Myb_DNA-bind_3"/>
    <property type="match status" value="1"/>
</dbReference>
<dbReference type="AlphaFoldDB" id="A0AA39SH88"/>
<dbReference type="InterPro" id="IPR024752">
    <property type="entry name" value="Myb/SANT-like_dom"/>
</dbReference>
<evidence type="ECO:0008006" key="8">
    <source>
        <dbReference type="Google" id="ProtNLM"/>
    </source>
</evidence>
<evidence type="ECO:0000256" key="3">
    <source>
        <dbReference type="SAM" id="MobiDB-lite"/>
    </source>
</evidence>
<feature type="domain" description="DDE Tnp4" evidence="5">
    <location>
        <begin position="405"/>
        <end position="567"/>
    </location>
</feature>
<keyword evidence="2" id="KW-0479">Metal-binding</keyword>